<gene>
    <name evidence="1" type="ORF">BN9_045090</name>
</gene>
<name>A0A024GB01_9STRA</name>
<organism evidence="1 2">
    <name type="scientific">Albugo candida</name>
    <dbReference type="NCBI Taxonomy" id="65357"/>
    <lineage>
        <taxon>Eukaryota</taxon>
        <taxon>Sar</taxon>
        <taxon>Stramenopiles</taxon>
        <taxon>Oomycota</taxon>
        <taxon>Peronosporomycetes</taxon>
        <taxon>Albuginales</taxon>
        <taxon>Albuginaceae</taxon>
        <taxon>Albugo</taxon>
    </lineage>
</organism>
<dbReference type="AlphaFoldDB" id="A0A024GB01"/>
<evidence type="ECO:0000313" key="2">
    <source>
        <dbReference type="Proteomes" id="UP000053237"/>
    </source>
</evidence>
<evidence type="ECO:0000313" key="1">
    <source>
        <dbReference type="EMBL" id="CCI43725.1"/>
    </source>
</evidence>
<sequence>MKARLATCFFKIGHTCFEFLFLSTEVRNDEVFHPTTSTHSSEVKKPFPIGIERKRGSDLPSKMPSQSSHKLSPLGDISNSRSILTDFSRVNTVTVVAANYKGETCLACLLRVHEVLLVSTVDNYLWMVERKGNILKCECNWEATGKKIQHFKKGPLRPIPYDWARSSLYLKVGVYPSEMSRIESAIELYRLPIKSAEKE</sequence>
<accession>A0A024GB01</accession>
<keyword evidence="2" id="KW-1185">Reference proteome</keyword>
<dbReference type="InParanoid" id="A0A024GB01"/>
<protein>
    <submittedName>
        <fullName evidence="1">Uncharacterized protein</fullName>
    </submittedName>
</protein>
<proteinExistence type="predicted"/>
<reference evidence="1 2" key="1">
    <citation type="submission" date="2012-05" db="EMBL/GenBank/DDBJ databases">
        <title>Recombination and specialization in a pathogen metapopulation.</title>
        <authorList>
            <person name="Gardiner A."/>
            <person name="Kemen E."/>
            <person name="Schultz-Larsen T."/>
            <person name="MacLean D."/>
            <person name="Van Oosterhout C."/>
            <person name="Jones J.D.G."/>
        </authorList>
    </citation>
    <scope>NUCLEOTIDE SEQUENCE [LARGE SCALE GENOMIC DNA]</scope>
    <source>
        <strain evidence="1 2">Ac Nc2</strain>
    </source>
</reference>
<comment type="caution">
    <text evidence="1">The sequence shown here is derived from an EMBL/GenBank/DDBJ whole genome shotgun (WGS) entry which is preliminary data.</text>
</comment>
<dbReference type="Proteomes" id="UP000053237">
    <property type="component" value="Unassembled WGS sequence"/>
</dbReference>
<dbReference type="EMBL" id="CAIX01000054">
    <property type="protein sequence ID" value="CCI43725.1"/>
    <property type="molecule type" value="Genomic_DNA"/>
</dbReference>